<dbReference type="AlphaFoldDB" id="A0A1Y0I530"/>
<keyword evidence="2" id="KW-1185">Reference proteome</keyword>
<dbReference type="KEGG" id="ome:OLMES_1444"/>
<gene>
    <name evidence="1" type="ORF">OLMES_1444</name>
</gene>
<accession>A0A1Y0I530</accession>
<reference evidence="1 2" key="1">
    <citation type="submission" date="2017-05" db="EMBL/GenBank/DDBJ databases">
        <title>Genomic insights into alkan degradation activity of Oleiphilus messinensis.</title>
        <authorList>
            <person name="Kozyavkin S.A."/>
            <person name="Slesarev A.I."/>
            <person name="Golyshin P.N."/>
            <person name="Korzhenkov A."/>
            <person name="Golyshina O.N."/>
            <person name="Toshchakov S.V."/>
        </authorList>
    </citation>
    <scope>NUCLEOTIDE SEQUENCE [LARGE SCALE GENOMIC DNA]</scope>
    <source>
        <strain evidence="1 2">ME102</strain>
    </source>
</reference>
<proteinExistence type="predicted"/>
<organism evidence="1 2">
    <name type="scientific">Oleiphilus messinensis</name>
    <dbReference type="NCBI Taxonomy" id="141451"/>
    <lineage>
        <taxon>Bacteria</taxon>
        <taxon>Pseudomonadati</taxon>
        <taxon>Pseudomonadota</taxon>
        <taxon>Gammaproteobacteria</taxon>
        <taxon>Oceanospirillales</taxon>
        <taxon>Oleiphilaceae</taxon>
        <taxon>Oleiphilus</taxon>
    </lineage>
</organism>
<evidence type="ECO:0000313" key="2">
    <source>
        <dbReference type="Proteomes" id="UP000196027"/>
    </source>
</evidence>
<dbReference type="EMBL" id="CP021425">
    <property type="protein sequence ID" value="ARU55521.1"/>
    <property type="molecule type" value="Genomic_DNA"/>
</dbReference>
<name>A0A1Y0I530_9GAMM</name>
<sequence length="252" mass="28816">MGTATDIESGDDLYHEYYRVTLNPENEYATAKVVYVSPAGEVFAFKTLNYEPRMLAPQLVFTDFRRNRTTSVDHAERGDGIVIQNSESGREERVSAAALPMVIDAGFDRLVQSHWFDLIAGETIKFSFLALNRAEWIRFRMKSSEIDKASGMSEVLRLSIQPENTFIRWLVDPISLEYDLNTRRLLRFSGLTNIEKFGAGSGENFSANIHYRFAVDLRRYLSEKRWYPGVVSKWFEVGEARANGMREAVASE</sequence>
<dbReference type="Proteomes" id="UP000196027">
    <property type="component" value="Chromosome"/>
</dbReference>
<protein>
    <submittedName>
        <fullName evidence="1">Uncharacterized protein</fullName>
    </submittedName>
</protein>
<evidence type="ECO:0000313" key="1">
    <source>
        <dbReference type="EMBL" id="ARU55521.1"/>
    </source>
</evidence>